<keyword evidence="3 6" id="KW-0812">Transmembrane</keyword>
<feature type="domain" description="Putative aromatic acid exporter C-terminal" evidence="7">
    <location>
        <begin position="148"/>
        <end position="312"/>
    </location>
</feature>
<proteinExistence type="predicted"/>
<accession>A0ABW2NIH2</accession>
<keyword evidence="5 6" id="KW-0472">Membrane</keyword>
<evidence type="ECO:0000313" key="8">
    <source>
        <dbReference type="EMBL" id="MFC7370472.1"/>
    </source>
</evidence>
<dbReference type="Pfam" id="PF11728">
    <property type="entry name" value="ArAE_1_C"/>
    <property type="match status" value="1"/>
</dbReference>
<evidence type="ECO:0000256" key="4">
    <source>
        <dbReference type="ARBA" id="ARBA00022989"/>
    </source>
</evidence>
<dbReference type="InterPro" id="IPR052984">
    <property type="entry name" value="UPF0421"/>
</dbReference>
<evidence type="ECO:0000259" key="7">
    <source>
        <dbReference type="Pfam" id="PF11728"/>
    </source>
</evidence>
<feature type="transmembrane region" description="Helical" evidence="6">
    <location>
        <begin position="55"/>
        <end position="75"/>
    </location>
</feature>
<dbReference type="InterPro" id="IPR038323">
    <property type="entry name" value="ArAE_1_C_sf"/>
</dbReference>
<keyword evidence="9" id="KW-1185">Reference proteome</keyword>
<keyword evidence="2" id="KW-1003">Cell membrane</keyword>
<dbReference type="Gene3D" id="1.20.120.940">
    <property type="entry name" value="Putative aromatic acid exporter, C-terminal domain"/>
    <property type="match status" value="1"/>
</dbReference>
<dbReference type="Pfam" id="PF06081">
    <property type="entry name" value="ArAE_1"/>
    <property type="match status" value="1"/>
</dbReference>
<feature type="transmembrane region" description="Helical" evidence="6">
    <location>
        <begin position="118"/>
        <end position="144"/>
    </location>
</feature>
<sequence length="319" mass="36789">MEPFKIGYRTLKTALGAAAAIWIAQMLELEFYSSAGILTILCIKITKKRSLISSWERILACLIGIVIASVIFSIIGYHPAALALLFLLFIPVAVSFKAKEGIITSSVIILHLYSVKKLSWDIISNELALIAIGVGTALAANLYMPSMERELKKLQQEIEVKFKLIFHEFYLYLHLDSHDWDGKEITECAALIKKAKSLAFRDVENHFARYENEYYHYFKMREKQFEIIEQMLPIISSIDKSYIQGEKLGLFCESLSEGVHPGNTAVLFLNRLQQMRHEFREMPLPKTREEFETRSKLFFLLNEVEQYLEIKKTFKKSDV</sequence>
<organism evidence="8 9">
    <name type="scientific">Fictibacillus iocasae</name>
    <dbReference type="NCBI Taxonomy" id="2715437"/>
    <lineage>
        <taxon>Bacteria</taxon>
        <taxon>Bacillati</taxon>
        <taxon>Bacillota</taxon>
        <taxon>Bacilli</taxon>
        <taxon>Bacillales</taxon>
        <taxon>Fictibacillaceae</taxon>
        <taxon>Fictibacillus</taxon>
    </lineage>
</organism>
<protein>
    <submittedName>
        <fullName evidence="8">Aromatic acid exporter family protein</fullName>
    </submittedName>
</protein>
<comment type="caution">
    <text evidence="8">The sequence shown here is derived from an EMBL/GenBank/DDBJ whole genome shotgun (WGS) entry which is preliminary data.</text>
</comment>
<evidence type="ECO:0000256" key="2">
    <source>
        <dbReference type="ARBA" id="ARBA00022475"/>
    </source>
</evidence>
<dbReference type="InterPro" id="IPR010343">
    <property type="entry name" value="ArAE_1"/>
</dbReference>
<dbReference type="Proteomes" id="UP001596549">
    <property type="component" value="Unassembled WGS sequence"/>
</dbReference>
<feature type="transmembrane region" description="Helical" evidence="6">
    <location>
        <begin position="81"/>
        <end position="98"/>
    </location>
</feature>
<evidence type="ECO:0000313" key="9">
    <source>
        <dbReference type="Proteomes" id="UP001596549"/>
    </source>
</evidence>
<evidence type="ECO:0000256" key="1">
    <source>
        <dbReference type="ARBA" id="ARBA00004651"/>
    </source>
</evidence>
<keyword evidence="4 6" id="KW-1133">Transmembrane helix</keyword>
<evidence type="ECO:0000256" key="5">
    <source>
        <dbReference type="ARBA" id="ARBA00023136"/>
    </source>
</evidence>
<comment type="subcellular location">
    <subcellularLocation>
        <location evidence="1">Cell membrane</location>
        <topology evidence="1">Multi-pass membrane protein</topology>
    </subcellularLocation>
</comment>
<feature type="transmembrane region" description="Helical" evidence="6">
    <location>
        <begin position="20"/>
        <end position="43"/>
    </location>
</feature>
<name>A0ABW2NIH2_9BACL</name>
<dbReference type="InterPro" id="IPR021062">
    <property type="entry name" value="ArAE_1_C"/>
</dbReference>
<dbReference type="RefSeq" id="WP_379745820.1">
    <property type="nucleotide sequence ID" value="NZ_JBHTCP010000003.1"/>
</dbReference>
<dbReference type="PANTHER" id="PTHR40064">
    <property type="entry name" value="MEMBRANE PROTEIN-RELATED"/>
    <property type="match status" value="1"/>
</dbReference>
<dbReference type="PANTHER" id="PTHR40064:SF1">
    <property type="entry name" value="MEMBRANE PROTEIN"/>
    <property type="match status" value="1"/>
</dbReference>
<gene>
    <name evidence="8" type="ORF">ACFQPF_02150</name>
</gene>
<dbReference type="EMBL" id="JBHTCP010000003">
    <property type="protein sequence ID" value="MFC7370472.1"/>
    <property type="molecule type" value="Genomic_DNA"/>
</dbReference>
<reference evidence="9" key="1">
    <citation type="journal article" date="2019" name="Int. J. Syst. Evol. Microbiol.">
        <title>The Global Catalogue of Microorganisms (GCM) 10K type strain sequencing project: providing services to taxonomists for standard genome sequencing and annotation.</title>
        <authorList>
            <consortium name="The Broad Institute Genomics Platform"/>
            <consortium name="The Broad Institute Genome Sequencing Center for Infectious Disease"/>
            <person name="Wu L."/>
            <person name="Ma J."/>
        </authorList>
    </citation>
    <scope>NUCLEOTIDE SEQUENCE [LARGE SCALE GENOMIC DNA]</scope>
    <source>
        <strain evidence="9">NBRC 106396</strain>
    </source>
</reference>
<evidence type="ECO:0000256" key="3">
    <source>
        <dbReference type="ARBA" id="ARBA00022692"/>
    </source>
</evidence>
<evidence type="ECO:0000256" key="6">
    <source>
        <dbReference type="SAM" id="Phobius"/>
    </source>
</evidence>